<evidence type="ECO:0000259" key="1">
    <source>
        <dbReference type="Pfam" id="PF04669"/>
    </source>
</evidence>
<reference evidence="2" key="1">
    <citation type="submission" date="2023-03" db="EMBL/GenBank/DDBJ databases">
        <title>Massive genome expansion in bonnet fungi (Mycena s.s.) driven by repeated elements and novel gene families across ecological guilds.</title>
        <authorList>
            <consortium name="Lawrence Berkeley National Laboratory"/>
            <person name="Harder C.B."/>
            <person name="Miyauchi S."/>
            <person name="Viragh M."/>
            <person name="Kuo A."/>
            <person name="Thoen E."/>
            <person name="Andreopoulos B."/>
            <person name="Lu D."/>
            <person name="Skrede I."/>
            <person name="Drula E."/>
            <person name="Henrissat B."/>
            <person name="Morin E."/>
            <person name="Kohler A."/>
            <person name="Barry K."/>
            <person name="LaButti K."/>
            <person name="Morin E."/>
            <person name="Salamov A."/>
            <person name="Lipzen A."/>
            <person name="Mereny Z."/>
            <person name="Hegedus B."/>
            <person name="Baldrian P."/>
            <person name="Stursova M."/>
            <person name="Weitz H."/>
            <person name="Taylor A."/>
            <person name="Grigoriev I.V."/>
            <person name="Nagy L.G."/>
            <person name="Martin F."/>
            <person name="Kauserud H."/>
        </authorList>
    </citation>
    <scope>NUCLEOTIDE SEQUENCE</scope>
    <source>
        <strain evidence="2">CBHHK002</strain>
    </source>
</reference>
<name>A0AAD7AD11_9AGAR</name>
<dbReference type="Proteomes" id="UP001218218">
    <property type="component" value="Unassembled WGS sequence"/>
</dbReference>
<feature type="domain" description="Polysaccharide biosynthesis" evidence="1">
    <location>
        <begin position="9"/>
        <end position="85"/>
    </location>
</feature>
<dbReference type="InterPro" id="IPR023139">
    <property type="entry name" value="PBDC1-like_dom_sf"/>
</dbReference>
<organism evidence="2 3">
    <name type="scientific">Mycena albidolilacea</name>
    <dbReference type="NCBI Taxonomy" id="1033008"/>
    <lineage>
        <taxon>Eukaryota</taxon>
        <taxon>Fungi</taxon>
        <taxon>Dikarya</taxon>
        <taxon>Basidiomycota</taxon>
        <taxon>Agaricomycotina</taxon>
        <taxon>Agaricomycetes</taxon>
        <taxon>Agaricomycetidae</taxon>
        <taxon>Agaricales</taxon>
        <taxon>Marasmiineae</taxon>
        <taxon>Mycenaceae</taxon>
        <taxon>Mycena</taxon>
    </lineage>
</organism>
<dbReference type="PANTHER" id="PTHR13410:SF9">
    <property type="entry name" value="PROTEIN PBDC1"/>
    <property type="match status" value="1"/>
</dbReference>
<dbReference type="PANTHER" id="PTHR13410">
    <property type="entry name" value="PROTEIN PBDC1"/>
    <property type="match status" value="1"/>
</dbReference>
<dbReference type="InterPro" id="IPR008476">
    <property type="entry name" value="PBDC1_metazoa/fungi"/>
</dbReference>
<dbReference type="Pfam" id="PF04669">
    <property type="entry name" value="PBDC1"/>
    <property type="match status" value="1"/>
</dbReference>
<sequence length="105" mass="12222">MLTPPPDGIDNEIYDDTLKTFPELAENDHAKLVKLDEERMKNPEAKERWRVFIKSYKKKVKDYNFGSLMRTDARQEYGDNNTIFGALRAFSFTSIPFPCVPLSRC</sequence>
<dbReference type="AlphaFoldDB" id="A0AAD7AD11"/>
<dbReference type="InterPro" id="IPR021148">
    <property type="entry name" value="Polysacc_synth_dom"/>
</dbReference>
<dbReference type="EMBL" id="JARIHO010000009">
    <property type="protein sequence ID" value="KAJ7355239.1"/>
    <property type="molecule type" value="Genomic_DNA"/>
</dbReference>
<gene>
    <name evidence="2" type="ORF">DFH08DRAFT_689931</name>
</gene>
<dbReference type="Gene3D" id="1.10.3560.10">
    <property type="entry name" value="yst0336 like domain"/>
    <property type="match status" value="1"/>
</dbReference>
<evidence type="ECO:0000313" key="2">
    <source>
        <dbReference type="EMBL" id="KAJ7355239.1"/>
    </source>
</evidence>
<protein>
    <recommendedName>
        <fullName evidence="1">Polysaccharide biosynthesis domain-containing protein</fullName>
    </recommendedName>
</protein>
<evidence type="ECO:0000313" key="3">
    <source>
        <dbReference type="Proteomes" id="UP001218218"/>
    </source>
</evidence>
<accession>A0AAD7AD11</accession>
<keyword evidence="3" id="KW-1185">Reference proteome</keyword>
<proteinExistence type="predicted"/>
<comment type="caution">
    <text evidence="2">The sequence shown here is derived from an EMBL/GenBank/DDBJ whole genome shotgun (WGS) entry which is preliminary data.</text>
</comment>
<dbReference type="GO" id="GO:0005737">
    <property type="term" value="C:cytoplasm"/>
    <property type="evidence" value="ECO:0007669"/>
    <property type="project" value="TreeGrafter"/>
</dbReference>